<organism evidence="2 3">
    <name type="scientific">Chondromyces apiculatus DSM 436</name>
    <dbReference type="NCBI Taxonomy" id="1192034"/>
    <lineage>
        <taxon>Bacteria</taxon>
        <taxon>Pseudomonadati</taxon>
        <taxon>Myxococcota</taxon>
        <taxon>Polyangia</taxon>
        <taxon>Polyangiales</taxon>
        <taxon>Polyangiaceae</taxon>
        <taxon>Chondromyces</taxon>
    </lineage>
</organism>
<evidence type="ECO:0000313" key="2">
    <source>
        <dbReference type="EMBL" id="EYF08988.1"/>
    </source>
</evidence>
<evidence type="ECO:0000313" key="3">
    <source>
        <dbReference type="Proteomes" id="UP000019678"/>
    </source>
</evidence>
<dbReference type="eggNOG" id="COG2068">
    <property type="taxonomic scope" value="Bacteria"/>
</dbReference>
<gene>
    <name evidence="2" type="ORF">CAP_0072</name>
</gene>
<accession>A0A017TI82</accession>
<dbReference type="Pfam" id="PF12804">
    <property type="entry name" value="NTP_transf_3"/>
    <property type="match status" value="1"/>
</dbReference>
<dbReference type="Proteomes" id="UP000019678">
    <property type="component" value="Unassembled WGS sequence"/>
</dbReference>
<comment type="caution">
    <text evidence="2">The sequence shown here is derived from an EMBL/GenBank/DDBJ whole genome shotgun (WGS) entry which is preliminary data.</text>
</comment>
<dbReference type="InterPro" id="IPR025877">
    <property type="entry name" value="MobA-like_NTP_Trfase"/>
</dbReference>
<dbReference type="PANTHER" id="PTHR43777">
    <property type="entry name" value="MOLYBDENUM COFACTOR CYTIDYLYLTRANSFERASE"/>
    <property type="match status" value="1"/>
</dbReference>
<proteinExistence type="predicted"/>
<dbReference type="RefSeq" id="WP_044234679.1">
    <property type="nucleotide sequence ID" value="NZ_ASRX01000001.1"/>
</dbReference>
<dbReference type="AlphaFoldDB" id="A0A017TI82"/>
<sequence length="209" mass="21726">MSAPVAILLAAGRGTRLGGPKALLAWPGATKGAPERPLAIAHAEARLDAESARVLIVARQPVVTALIRYVRPGIDLLVSHAADDLGPAGSLAVAASRLAPTDIAIISPVDTPPARGTTVAQLLARIAQGDPPPLAVRPRHDSRGGHPVVVRAAALARYAEPDPPPLRDHLRSLGAGIVDHDVDDPAILTDLDKPIDLFRLTGTQPRFLG</sequence>
<dbReference type="SUPFAM" id="SSF53448">
    <property type="entry name" value="Nucleotide-diphospho-sugar transferases"/>
    <property type="match status" value="1"/>
</dbReference>
<dbReference type="Gene3D" id="3.90.550.10">
    <property type="entry name" value="Spore Coat Polysaccharide Biosynthesis Protein SpsA, Chain A"/>
    <property type="match status" value="1"/>
</dbReference>
<feature type="domain" description="MobA-like NTP transferase" evidence="1">
    <location>
        <begin position="6"/>
        <end position="159"/>
    </location>
</feature>
<protein>
    <recommendedName>
        <fullName evidence="1">MobA-like NTP transferase domain-containing protein</fullName>
    </recommendedName>
</protein>
<reference evidence="2 3" key="1">
    <citation type="submission" date="2013-05" db="EMBL/GenBank/DDBJ databases">
        <title>Genome assembly of Chondromyces apiculatus DSM 436.</title>
        <authorList>
            <person name="Sharma G."/>
            <person name="Khatri I."/>
            <person name="Kaur C."/>
            <person name="Mayilraj S."/>
            <person name="Subramanian S."/>
        </authorList>
    </citation>
    <scope>NUCLEOTIDE SEQUENCE [LARGE SCALE GENOMIC DNA]</scope>
    <source>
        <strain evidence="2 3">DSM 436</strain>
    </source>
</reference>
<name>A0A017TI82_9BACT</name>
<dbReference type="EMBL" id="ASRX01000001">
    <property type="protein sequence ID" value="EYF08988.1"/>
    <property type="molecule type" value="Genomic_DNA"/>
</dbReference>
<dbReference type="InterPro" id="IPR029044">
    <property type="entry name" value="Nucleotide-diphossugar_trans"/>
</dbReference>
<evidence type="ECO:0000259" key="1">
    <source>
        <dbReference type="Pfam" id="PF12804"/>
    </source>
</evidence>
<keyword evidence="3" id="KW-1185">Reference proteome</keyword>
<dbReference type="OrthoDB" id="285216at2"/>
<dbReference type="PANTHER" id="PTHR43777:SF1">
    <property type="entry name" value="MOLYBDENUM COFACTOR CYTIDYLYLTRANSFERASE"/>
    <property type="match status" value="1"/>
</dbReference>
<dbReference type="STRING" id="1192034.CAP_0072"/>
<dbReference type="GO" id="GO:0016779">
    <property type="term" value="F:nucleotidyltransferase activity"/>
    <property type="evidence" value="ECO:0007669"/>
    <property type="project" value="UniProtKB-ARBA"/>
</dbReference>